<evidence type="ECO:0000256" key="1">
    <source>
        <dbReference type="SAM" id="MobiDB-lite"/>
    </source>
</evidence>
<sequence length="195" mass="22328">MEIYQTKTLGFDNEPANDTFLNNSDESLATSPSSNEKSSEKTKPLPNHPMSQTQAFDEENLTEPKGRFLRACHALDAYLARSFLKKEYTWRDYLIRFVPSFIVGILGTLVWRWVTLGWRPDNSGTRVHQTSQEPGQAPREERYEIDNNGRRIADGSTSGSNAGRITEVSDEQQKENDRLYEERMEDEYAKREGGA</sequence>
<keyword evidence="2" id="KW-1133">Transmembrane helix</keyword>
<dbReference type="OrthoDB" id="4161095at2759"/>
<dbReference type="EMBL" id="JAPEUV010000039">
    <property type="protein sequence ID" value="KAJ4337375.1"/>
    <property type="molecule type" value="Genomic_DNA"/>
</dbReference>
<proteinExistence type="predicted"/>
<feature type="transmembrane region" description="Helical" evidence="2">
    <location>
        <begin position="93"/>
        <end position="114"/>
    </location>
</feature>
<feature type="region of interest" description="Disordered" evidence="1">
    <location>
        <begin position="122"/>
        <end position="195"/>
    </location>
</feature>
<accession>A0A9W8WZT8</accession>
<keyword evidence="2" id="KW-0472">Membrane</keyword>
<comment type="caution">
    <text evidence="3">The sequence shown here is derived from an EMBL/GenBank/DDBJ whole genome shotgun (WGS) entry which is preliminary data.</text>
</comment>
<keyword evidence="2" id="KW-0812">Transmembrane</keyword>
<evidence type="ECO:0000313" key="3">
    <source>
        <dbReference type="EMBL" id="KAJ4337375.1"/>
    </source>
</evidence>
<feature type="compositionally biased region" description="Basic and acidic residues" evidence="1">
    <location>
        <begin position="138"/>
        <end position="153"/>
    </location>
</feature>
<reference evidence="3" key="1">
    <citation type="submission" date="2022-10" db="EMBL/GenBank/DDBJ databases">
        <title>Tapping the CABI collections for fungal endophytes: first genome assemblies for Collariella, Neodidymelliopsis, Ascochyta clinopodiicola, Didymella pomorum, Didymosphaeria variabile, Neocosmospora piperis and Neocucurbitaria cava.</title>
        <authorList>
            <person name="Hill R."/>
        </authorList>
    </citation>
    <scope>NUCLEOTIDE SEQUENCE</scope>
    <source>
        <strain evidence="3">IMI 360193</strain>
    </source>
</reference>
<evidence type="ECO:0000256" key="2">
    <source>
        <dbReference type="SAM" id="Phobius"/>
    </source>
</evidence>
<organism evidence="3 4">
    <name type="scientific">Didymella glomerata</name>
    <dbReference type="NCBI Taxonomy" id="749621"/>
    <lineage>
        <taxon>Eukaryota</taxon>
        <taxon>Fungi</taxon>
        <taxon>Dikarya</taxon>
        <taxon>Ascomycota</taxon>
        <taxon>Pezizomycotina</taxon>
        <taxon>Dothideomycetes</taxon>
        <taxon>Pleosporomycetidae</taxon>
        <taxon>Pleosporales</taxon>
        <taxon>Pleosporineae</taxon>
        <taxon>Didymellaceae</taxon>
        <taxon>Didymella</taxon>
    </lineage>
</organism>
<evidence type="ECO:0000313" key="4">
    <source>
        <dbReference type="Proteomes" id="UP001140562"/>
    </source>
</evidence>
<feature type="compositionally biased region" description="Polar residues" evidence="1">
    <location>
        <begin position="122"/>
        <end position="134"/>
    </location>
</feature>
<gene>
    <name evidence="3" type="ORF">N0V87_004698</name>
</gene>
<protein>
    <submittedName>
        <fullName evidence="3">Uncharacterized protein</fullName>
    </submittedName>
</protein>
<keyword evidence="4" id="KW-1185">Reference proteome</keyword>
<dbReference type="Proteomes" id="UP001140562">
    <property type="component" value="Unassembled WGS sequence"/>
</dbReference>
<name>A0A9W8WZT8_9PLEO</name>
<dbReference type="AlphaFoldDB" id="A0A9W8WZT8"/>
<feature type="compositionally biased region" description="Basic and acidic residues" evidence="1">
    <location>
        <begin position="171"/>
        <end position="195"/>
    </location>
</feature>
<feature type="region of interest" description="Disordered" evidence="1">
    <location>
        <begin position="1"/>
        <end position="56"/>
    </location>
</feature>
<feature type="compositionally biased region" description="Polar residues" evidence="1">
    <location>
        <begin position="19"/>
        <end position="36"/>
    </location>
</feature>